<proteinExistence type="predicted"/>
<dbReference type="Proteomes" id="UP001358417">
    <property type="component" value="Unassembled WGS sequence"/>
</dbReference>
<dbReference type="InterPro" id="IPR021858">
    <property type="entry name" value="Fun_TF"/>
</dbReference>
<gene>
    <name evidence="1" type="ORF">LTR84_005300</name>
</gene>
<dbReference type="AlphaFoldDB" id="A0AAV9N483"/>
<name>A0AAV9N483_9EURO</name>
<dbReference type="EMBL" id="JAVRRD010000020">
    <property type="protein sequence ID" value="KAK5048880.1"/>
    <property type="molecule type" value="Genomic_DNA"/>
</dbReference>
<dbReference type="GeneID" id="89973478"/>
<protein>
    <recommendedName>
        <fullName evidence="3">Acriflavine sensitivity control protein acr-2</fullName>
    </recommendedName>
</protein>
<reference evidence="1 2" key="1">
    <citation type="submission" date="2023-08" db="EMBL/GenBank/DDBJ databases">
        <title>Black Yeasts Isolated from many extreme environments.</title>
        <authorList>
            <person name="Coleine C."/>
            <person name="Stajich J.E."/>
            <person name="Selbmann L."/>
        </authorList>
    </citation>
    <scope>NUCLEOTIDE SEQUENCE [LARGE SCALE GENOMIC DNA]</scope>
    <source>
        <strain evidence="1 2">CCFEE 5792</strain>
    </source>
</reference>
<accession>A0AAV9N483</accession>
<sequence length="378" mass="42068">MAGFGQDELTLVEFVLHPDQISSLVYGRTFQDSMRSEMASQLYAATDQLKDGILAFANALLANKHATVAENLNDPSCQRGSRALQKLATIQTTSIEDARAALALAMMIITYNDITIGASTLPIARSALLQALPWKQQLIRATLEDTDPNIICILFVEVTECIVLGETPVFRYEPSQENTIVDRYYGVCPELLPFLYDVCLLCNSVRSGTASWIDVSLGIEWISSLVDQWSPEAALQLRDEIVVDRDEKQHFLLQAKAFKSAVQLLLLQIQRTPLGDALAHDKAVQLHAEILDVMEQGVDRPNYVLFPYFVACLDNFNVDEDLESPLLETMNKISNGLAPRACQSMAAGLRHIWANRRRRPALPWFECIDQGLSVAMGP</sequence>
<organism evidence="1 2">
    <name type="scientific">Exophiala bonariae</name>
    <dbReference type="NCBI Taxonomy" id="1690606"/>
    <lineage>
        <taxon>Eukaryota</taxon>
        <taxon>Fungi</taxon>
        <taxon>Dikarya</taxon>
        <taxon>Ascomycota</taxon>
        <taxon>Pezizomycotina</taxon>
        <taxon>Eurotiomycetes</taxon>
        <taxon>Chaetothyriomycetidae</taxon>
        <taxon>Chaetothyriales</taxon>
        <taxon>Herpotrichiellaceae</taxon>
        <taxon>Exophiala</taxon>
    </lineage>
</organism>
<dbReference type="RefSeq" id="XP_064704085.1">
    <property type="nucleotide sequence ID" value="XM_064848871.1"/>
</dbReference>
<comment type="caution">
    <text evidence="1">The sequence shown here is derived from an EMBL/GenBank/DDBJ whole genome shotgun (WGS) entry which is preliminary data.</text>
</comment>
<evidence type="ECO:0008006" key="3">
    <source>
        <dbReference type="Google" id="ProtNLM"/>
    </source>
</evidence>
<evidence type="ECO:0000313" key="2">
    <source>
        <dbReference type="Proteomes" id="UP001358417"/>
    </source>
</evidence>
<dbReference type="Pfam" id="PF11951">
    <property type="entry name" value="Fungal_trans_2"/>
    <property type="match status" value="1"/>
</dbReference>
<keyword evidence="2" id="KW-1185">Reference proteome</keyword>
<evidence type="ECO:0000313" key="1">
    <source>
        <dbReference type="EMBL" id="KAK5048880.1"/>
    </source>
</evidence>